<sequence length="76" mass="8494">MFRQTVEEALYNTAALRSWYVGLIDEIGQRTAVFSINIEGLSWSEIDLLSDLYVAAATVAAWMREGFQSSEMMPAA</sequence>
<dbReference type="Proteomes" id="UP001169764">
    <property type="component" value="Unassembled WGS sequence"/>
</dbReference>
<reference evidence="1" key="1">
    <citation type="submission" date="2023-07" db="EMBL/GenBank/DDBJ databases">
        <authorList>
            <person name="Kim M."/>
        </authorList>
    </citation>
    <scope>NUCLEOTIDE SEQUENCE</scope>
    <source>
        <strain evidence="1">BIUV-7</strain>
    </source>
</reference>
<organism evidence="1 2">
    <name type="scientific">Sphingomonas natans</name>
    <dbReference type="NCBI Taxonomy" id="3063330"/>
    <lineage>
        <taxon>Bacteria</taxon>
        <taxon>Pseudomonadati</taxon>
        <taxon>Pseudomonadota</taxon>
        <taxon>Alphaproteobacteria</taxon>
        <taxon>Sphingomonadales</taxon>
        <taxon>Sphingomonadaceae</taxon>
        <taxon>Sphingomonas</taxon>
    </lineage>
</organism>
<comment type="caution">
    <text evidence="1">The sequence shown here is derived from an EMBL/GenBank/DDBJ whole genome shotgun (WGS) entry which is preliminary data.</text>
</comment>
<evidence type="ECO:0000313" key="2">
    <source>
        <dbReference type="Proteomes" id="UP001169764"/>
    </source>
</evidence>
<evidence type="ECO:0000313" key="1">
    <source>
        <dbReference type="EMBL" id="MDO6414199.1"/>
    </source>
</evidence>
<dbReference type="RefSeq" id="WP_303541224.1">
    <property type="nucleotide sequence ID" value="NZ_JAUOTP010000003.1"/>
</dbReference>
<accession>A0ABT8Y7B6</accession>
<gene>
    <name evidence="1" type="ORF">Q4F19_07380</name>
</gene>
<protein>
    <submittedName>
        <fullName evidence="1">Uncharacterized protein</fullName>
    </submittedName>
</protein>
<keyword evidence="2" id="KW-1185">Reference proteome</keyword>
<dbReference type="EMBL" id="JAUOTP010000003">
    <property type="protein sequence ID" value="MDO6414199.1"/>
    <property type="molecule type" value="Genomic_DNA"/>
</dbReference>
<name>A0ABT8Y7B6_9SPHN</name>
<proteinExistence type="predicted"/>